<keyword evidence="3" id="KW-1185">Reference proteome</keyword>
<dbReference type="UniPathway" id="UPA00344"/>
<evidence type="ECO:0000313" key="3">
    <source>
        <dbReference type="Proteomes" id="UP000295701"/>
    </source>
</evidence>
<gene>
    <name evidence="2" type="ORF">E2L08_09115</name>
</gene>
<dbReference type="SUPFAM" id="SSF53218">
    <property type="entry name" value="Molybdenum cofactor biosynthesis proteins"/>
    <property type="match status" value="1"/>
</dbReference>
<dbReference type="Pfam" id="PF00994">
    <property type="entry name" value="MoCF_biosynth"/>
    <property type="match status" value="1"/>
</dbReference>
<dbReference type="InterPro" id="IPR036425">
    <property type="entry name" value="MoaB/Mog-like_dom_sf"/>
</dbReference>
<sequence length="330" mass="33402">MEFGRVPLSQALGAILAHSQQVADGRIRKGCTLDRGDIARLAAAGISHPTVARLSPDDLGEDEAAARLAAALVPDPDAAGLRLTAAATGRVNLLATVPGVLTLDAGAIHALNRVDPAITLATLPEFARVAPGTMAATVKLITYAVPGELLERACAAARGALRVAPVRLGSAGLIVTDMGAGPGKGEAAVAMRLERLGMRLAETRIVPHDEAPLAEALAAIAGDMVLVLTASATSDARDVAPAALIAAGGRVDRFGIPVDPGNLLFLGALGGRPVIGLPGCARSPALNGADWVLERVACGIPPTEDAFAAMGVGGLLKESPARPHPRARGR</sequence>
<accession>A0A4R6A9H2</accession>
<dbReference type="RefSeq" id="WP_133396768.1">
    <property type="nucleotide sequence ID" value="NZ_SNAA01000009.1"/>
</dbReference>
<dbReference type="AlphaFoldDB" id="A0A4R6A9H2"/>
<feature type="domain" description="MoaB/Mog" evidence="1">
    <location>
        <begin position="188"/>
        <end position="283"/>
    </location>
</feature>
<dbReference type="CDD" id="cd03522">
    <property type="entry name" value="MoeA_like"/>
    <property type="match status" value="1"/>
</dbReference>
<comment type="caution">
    <text evidence="2">The sequence shown here is derived from an EMBL/GenBank/DDBJ whole genome shotgun (WGS) entry which is preliminary data.</text>
</comment>
<dbReference type="Proteomes" id="UP000295701">
    <property type="component" value="Unassembled WGS sequence"/>
</dbReference>
<protein>
    <submittedName>
        <fullName evidence="2">Molybdopterin biosynthesis protein</fullName>
    </submittedName>
</protein>
<reference evidence="2 3" key="1">
    <citation type="submission" date="2019-03" db="EMBL/GenBank/DDBJ databases">
        <title>Primorskyibacter sp. SS33 isolated from sediments.</title>
        <authorList>
            <person name="Xunke S."/>
        </authorList>
    </citation>
    <scope>NUCLEOTIDE SEQUENCE [LARGE SCALE GENOMIC DNA]</scope>
    <source>
        <strain evidence="2 3">SS33</strain>
    </source>
</reference>
<evidence type="ECO:0000259" key="1">
    <source>
        <dbReference type="Pfam" id="PF00994"/>
    </source>
</evidence>
<evidence type="ECO:0000313" key="2">
    <source>
        <dbReference type="EMBL" id="TDL79462.1"/>
    </source>
</evidence>
<organism evidence="2 3">
    <name type="scientific">Palleronia sediminis</name>
    <dbReference type="NCBI Taxonomy" id="2547833"/>
    <lineage>
        <taxon>Bacteria</taxon>
        <taxon>Pseudomonadati</taxon>
        <taxon>Pseudomonadota</taxon>
        <taxon>Alphaproteobacteria</taxon>
        <taxon>Rhodobacterales</taxon>
        <taxon>Roseobacteraceae</taxon>
        <taxon>Palleronia</taxon>
    </lineage>
</organism>
<dbReference type="OrthoDB" id="9779263at2"/>
<dbReference type="EMBL" id="SNAA01000009">
    <property type="protein sequence ID" value="TDL79462.1"/>
    <property type="molecule type" value="Genomic_DNA"/>
</dbReference>
<proteinExistence type="predicted"/>
<dbReference type="Gene3D" id="3.40.980.10">
    <property type="entry name" value="MoaB/Mog-like domain"/>
    <property type="match status" value="1"/>
</dbReference>
<name>A0A4R6A9H2_9RHOB</name>
<dbReference type="InterPro" id="IPR001453">
    <property type="entry name" value="MoaB/Mog_dom"/>
</dbReference>